<feature type="compositionally biased region" description="Basic residues" evidence="1">
    <location>
        <begin position="1"/>
        <end position="13"/>
    </location>
</feature>
<evidence type="ECO:0000313" key="2">
    <source>
        <dbReference type="EMBL" id="CAK9157685.1"/>
    </source>
</evidence>
<feature type="region of interest" description="Disordered" evidence="1">
    <location>
        <begin position="1"/>
        <end position="41"/>
    </location>
</feature>
<organism evidence="2 3">
    <name type="scientific">Ilex paraguariensis</name>
    <name type="common">yerba mate</name>
    <dbReference type="NCBI Taxonomy" id="185542"/>
    <lineage>
        <taxon>Eukaryota</taxon>
        <taxon>Viridiplantae</taxon>
        <taxon>Streptophyta</taxon>
        <taxon>Embryophyta</taxon>
        <taxon>Tracheophyta</taxon>
        <taxon>Spermatophyta</taxon>
        <taxon>Magnoliopsida</taxon>
        <taxon>eudicotyledons</taxon>
        <taxon>Gunneridae</taxon>
        <taxon>Pentapetalae</taxon>
        <taxon>asterids</taxon>
        <taxon>campanulids</taxon>
        <taxon>Aquifoliales</taxon>
        <taxon>Aquifoliaceae</taxon>
        <taxon>Ilex</taxon>
    </lineage>
</organism>
<feature type="compositionally biased region" description="Basic and acidic residues" evidence="1">
    <location>
        <begin position="14"/>
        <end position="24"/>
    </location>
</feature>
<dbReference type="AlphaFoldDB" id="A0ABC8SKP9"/>
<dbReference type="Proteomes" id="UP001642360">
    <property type="component" value="Unassembled WGS sequence"/>
</dbReference>
<comment type="caution">
    <text evidence="2">The sequence shown here is derived from an EMBL/GenBank/DDBJ whole genome shotgun (WGS) entry which is preliminary data.</text>
</comment>
<sequence length="260" mass="29364">MAKKKMLNNRRKKRDDFSQIDHIPKYSHKPRSPNGHRRRTDYSLFFSQESSSNKRILSGVSVAISEESKDMRSEVLDQCCKFHLKRQESAAVPVREVELLAQDSLLEPCANRYVDKQRSDTIRTSQLSLDKLILTESNDLCGTPGSVAGAKNAHQLWRPAEDSHQKECANACKQLIGSPDGCNCPNSSDRSPDKWNSSSSSRSESNYLGIGRSKRERKPKVHFDEVTFPVKSSRKVRRFRIMRLLGLAAPIGSPFCSLPT</sequence>
<evidence type="ECO:0000313" key="3">
    <source>
        <dbReference type="Proteomes" id="UP001642360"/>
    </source>
</evidence>
<keyword evidence="3" id="KW-1185">Reference proteome</keyword>
<protein>
    <submittedName>
        <fullName evidence="2">Uncharacterized protein</fullName>
    </submittedName>
</protein>
<reference evidence="2 3" key="1">
    <citation type="submission" date="2024-02" db="EMBL/GenBank/DDBJ databases">
        <authorList>
            <person name="Vignale AGUSTIN F."/>
            <person name="Sosa J E."/>
            <person name="Modenutti C."/>
        </authorList>
    </citation>
    <scope>NUCLEOTIDE SEQUENCE [LARGE SCALE GENOMIC DNA]</scope>
</reference>
<dbReference type="EMBL" id="CAUOFW020003047">
    <property type="protein sequence ID" value="CAK9157685.1"/>
    <property type="molecule type" value="Genomic_DNA"/>
</dbReference>
<feature type="compositionally biased region" description="Basic residues" evidence="1">
    <location>
        <begin position="25"/>
        <end position="39"/>
    </location>
</feature>
<name>A0ABC8SKP9_9AQUA</name>
<accession>A0ABC8SKP9</accession>
<proteinExistence type="predicted"/>
<evidence type="ECO:0000256" key="1">
    <source>
        <dbReference type="SAM" id="MobiDB-lite"/>
    </source>
</evidence>
<feature type="compositionally biased region" description="Low complexity" evidence="1">
    <location>
        <begin position="194"/>
        <end position="206"/>
    </location>
</feature>
<gene>
    <name evidence="2" type="ORF">ILEXP_LOCUS26243</name>
</gene>
<feature type="region of interest" description="Disordered" evidence="1">
    <location>
        <begin position="185"/>
        <end position="214"/>
    </location>
</feature>